<evidence type="ECO:0000313" key="7">
    <source>
        <dbReference type="EMBL" id="KAK0546269.1"/>
    </source>
</evidence>
<dbReference type="SMART" id="SM00903">
    <property type="entry name" value="Flavin_Reduct"/>
    <property type="match status" value="1"/>
</dbReference>
<feature type="domain" description="Flavin reductase like" evidence="6">
    <location>
        <begin position="76"/>
        <end position="233"/>
    </location>
</feature>
<evidence type="ECO:0000256" key="1">
    <source>
        <dbReference type="ARBA" id="ARBA00001917"/>
    </source>
</evidence>
<accession>A0AAN6GLG9</accession>
<keyword evidence="2" id="KW-0285">Flavoprotein</keyword>
<gene>
    <name evidence="7" type="ORF">OC846_005352</name>
</gene>
<dbReference type="GO" id="GO:0010181">
    <property type="term" value="F:FMN binding"/>
    <property type="evidence" value="ECO:0007669"/>
    <property type="project" value="InterPro"/>
</dbReference>
<dbReference type="Gene3D" id="2.30.110.10">
    <property type="entry name" value="Electron Transport, Fmn-binding Protein, Chain A"/>
    <property type="match status" value="1"/>
</dbReference>
<dbReference type="PANTHER" id="PTHR33798:SF5">
    <property type="entry name" value="FLAVIN REDUCTASE LIKE DOMAIN-CONTAINING PROTEIN"/>
    <property type="match status" value="1"/>
</dbReference>
<evidence type="ECO:0000313" key="8">
    <source>
        <dbReference type="Proteomes" id="UP001176517"/>
    </source>
</evidence>
<feature type="region of interest" description="Disordered" evidence="5">
    <location>
        <begin position="1"/>
        <end position="31"/>
    </location>
</feature>
<dbReference type="SUPFAM" id="SSF50475">
    <property type="entry name" value="FMN-binding split barrel"/>
    <property type="match status" value="1"/>
</dbReference>
<protein>
    <recommendedName>
        <fullName evidence="6">Flavin reductase like domain-containing protein</fullName>
    </recommendedName>
</protein>
<dbReference type="AlphaFoldDB" id="A0AAN6GLG9"/>
<dbReference type="Proteomes" id="UP001176517">
    <property type="component" value="Unassembled WGS sequence"/>
</dbReference>
<proteinExistence type="inferred from homology"/>
<dbReference type="PANTHER" id="PTHR33798">
    <property type="entry name" value="FLAVOPROTEIN OXYGENASE"/>
    <property type="match status" value="1"/>
</dbReference>
<evidence type="ECO:0000256" key="2">
    <source>
        <dbReference type="ARBA" id="ARBA00022630"/>
    </source>
</evidence>
<comment type="similarity">
    <text evidence="4">Belongs to the flavoredoxin family.</text>
</comment>
<dbReference type="EMBL" id="JAPDMZ010000200">
    <property type="protein sequence ID" value="KAK0546269.1"/>
    <property type="molecule type" value="Genomic_DNA"/>
</dbReference>
<keyword evidence="8" id="KW-1185">Reference proteome</keyword>
<name>A0AAN6GLG9_9BASI</name>
<dbReference type="InterPro" id="IPR012349">
    <property type="entry name" value="Split_barrel_FMN-bd"/>
</dbReference>
<evidence type="ECO:0000256" key="3">
    <source>
        <dbReference type="ARBA" id="ARBA00022643"/>
    </source>
</evidence>
<reference evidence="7" key="1">
    <citation type="journal article" date="2023" name="PhytoFront">
        <title>Draft Genome Resources of Seven Strains of Tilletia horrida, Causal Agent of Kernel Smut of Rice.</title>
        <authorList>
            <person name="Khanal S."/>
            <person name="Antony Babu S."/>
            <person name="Zhou X.G."/>
        </authorList>
    </citation>
    <scope>NUCLEOTIDE SEQUENCE</scope>
    <source>
        <strain evidence="7">TX6</strain>
    </source>
</reference>
<comment type="caution">
    <text evidence="7">The sequence shown here is derived from an EMBL/GenBank/DDBJ whole genome shotgun (WGS) entry which is preliminary data.</text>
</comment>
<organism evidence="7 8">
    <name type="scientific">Tilletia horrida</name>
    <dbReference type="NCBI Taxonomy" id="155126"/>
    <lineage>
        <taxon>Eukaryota</taxon>
        <taxon>Fungi</taxon>
        <taxon>Dikarya</taxon>
        <taxon>Basidiomycota</taxon>
        <taxon>Ustilaginomycotina</taxon>
        <taxon>Exobasidiomycetes</taxon>
        <taxon>Tilletiales</taxon>
        <taxon>Tilletiaceae</taxon>
        <taxon>Tilletia</taxon>
    </lineage>
</organism>
<sequence>MPDHDKFPAIQAARPTFDPDAGFQKSQPPQMDWKPGQGLNTLPQSQALFQGDKPMRVFDTTDGSVASRDVYKLMCGGIAPRPVALVGTLNEQGVPNLAPISWYQMVSHDPPLVMVSFGGAGSAVKDSDRNIKNRKQFTISSSSEPYVEALNYASIDAPHGVSEFTLAGLTPEPSLVVAPPRVKEAPFALECALELRHEWHNDKGERTTTMVIGRVLRMHIREDCIDEESGTLDPAQTMPVSRFGGMLFARSTIGYDLVRPKFEEEKSVEGFAEKAEDAKKPL</sequence>
<keyword evidence="3" id="KW-0288">FMN</keyword>
<dbReference type="Pfam" id="PF01613">
    <property type="entry name" value="Flavin_Reduct"/>
    <property type="match status" value="1"/>
</dbReference>
<evidence type="ECO:0000256" key="5">
    <source>
        <dbReference type="SAM" id="MobiDB-lite"/>
    </source>
</evidence>
<comment type="cofactor">
    <cofactor evidence="1">
        <name>FMN</name>
        <dbReference type="ChEBI" id="CHEBI:58210"/>
    </cofactor>
</comment>
<evidence type="ECO:0000256" key="4">
    <source>
        <dbReference type="ARBA" id="ARBA00038054"/>
    </source>
</evidence>
<dbReference type="InterPro" id="IPR002563">
    <property type="entry name" value="Flavin_Rdtase-like_dom"/>
</dbReference>
<evidence type="ECO:0000259" key="6">
    <source>
        <dbReference type="SMART" id="SM00903"/>
    </source>
</evidence>